<reference evidence="2" key="1">
    <citation type="submission" date="2018-11" db="EMBL/GenBank/DDBJ databases">
        <authorList>
            <person name="Alioto T."/>
            <person name="Alioto T."/>
        </authorList>
    </citation>
    <scope>NUCLEOTIDE SEQUENCE</scope>
</reference>
<dbReference type="EMBL" id="UYJE01007595">
    <property type="protein sequence ID" value="VDI56292.1"/>
    <property type="molecule type" value="Genomic_DNA"/>
</dbReference>
<protein>
    <recommendedName>
        <fullName evidence="4">ZAD domain-containing protein</fullName>
    </recommendedName>
</protein>
<name>A0A8B6FWC2_MYTGA</name>
<gene>
    <name evidence="2" type="ORF">MGAL_10B017952</name>
</gene>
<dbReference type="Proteomes" id="UP000596742">
    <property type="component" value="Unassembled WGS sequence"/>
</dbReference>
<proteinExistence type="predicted"/>
<feature type="region of interest" description="Disordered" evidence="1">
    <location>
        <begin position="311"/>
        <end position="370"/>
    </location>
</feature>
<evidence type="ECO:0000313" key="3">
    <source>
        <dbReference type="Proteomes" id="UP000596742"/>
    </source>
</evidence>
<evidence type="ECO:0000256" key="1">
    <source>
        <dbReference type="SAM" id="MobiDB-lite"/>
    </source>
</evidence>
<evidence type="ECO:0008006" key="4">
    <source>
        <dbReference type="Google" id="ProtNLM"/>
    </source>
</evidence>
<keyword evidence="3" id="KW-1185">Reference proteome</keyword>
<organism evidence="2 3">
    <name type="scientific">Mytilus galloprovincialis</name>
    <name type="common">Mediterranean mussel</name>
    <dbReference type="NCBI Taxonomy" id="29158"/>
    <lineage>
        <taxon>Eukaryota</taxon>
        <taxon>Metazoa</taxon>
        <taxon>Spiralia</taxon>
        <taxon>Lophotrochozoa</taxon>
        <taxon>Mollusca</taxon>
        <taxon>Bivalvia</taxon>
        <taxon>Autobranchia</taxon>
        <taxon>Pteriomorphia</taxon>
        <taxon>Mytilida</taxon>
        <taxon>Mytiloidea</taxon>
        <taxon>Mytilidae</taxon>
        <taxon>Mytilinae</taxon>
        <taxon>Mytilus</taxon>
    </lineage>
</organism>
<evidence type="ECO:0000313" key="2">
    <source>
        <dbReference type="EMBL" id="VDI56292.1"/>
    </source>
</evidence>
<comment type="caution">
    <text evidence="2">The sequence shown here is derived from an EMBL/GenBank/DDBJ whole genome shotgun (WGS) entry which is preliminary data.</text>
</comment>
<accession>A0A8B6FWC2</accession>
<dbReference type="OrthoDB" id="10355441at2759"/>
<dbReference type="AlphaFoldDB" id="A0A8B6FWC2"/>
<sequence length="469" mass="52437">MSCANCNKVFIEKPNNSGYYRYSLENSLPCGDESARNILVNITGSQLTPVPNKRQGQFLCPECWSKLNDTAKYQKAKRKSSKSLFTKWDHIITAIRARQYRRAIKGLYGATKGSKRSFIEVTKDIVRKEISELLHSDTGNSFPLFQKVNIPNLESFSWDEALTKLQYSCPLLYNALKGAMTTKQCENSLVKGKYVNLKPKIGTVAALILHSKAPRKASFLPTLFSIQFWRGGLKRKLIKQLAHTGICKGYDTTLAAVDNISSDFDSAAVVCKEKIEGQFRNAPIAELLQHEAANPDLRIAMAATMQNIEDEIVEPSSSTENTKNDNLDDNLDDTIPYGLGESDSDDGGDHEILEESSDDSNVIPSDEDLSLSDEDIAEIESGHEEVEQEIAHPGFTMCWDNVGKKVTTRNPSEDKKNVYLNMALGYIGVNRVQTTHLDWEVNGELKKAVNLSPVFLFPTLKTLKIWKIE</sequence>